<comment type="caution">
    <text evidence="2">The sequence shown here is derived from an EMBL/GenBank/DDBJ whole genome shotgun (WGS) entry which is preliminary data.</text>
</comment>
<dbReference type="OrthoDB" id="2317741at2759"/>
<keyword evidence="3" id="KW-1185">Reference proteome</keyword>
<dbReference type="STRING" id="39966.A0A369JWV8"/>
<feature type="signal peptide" evidence="1">
    <location>
        <begin position="1"/>
        <end position="27"/>
    </location>
</feature>
<dbReference type="InParanoid" id="A0A369JWV8"/>
<proteinExistence type="predicted"/>
<gene>
    <name evidence="2" type="ORF">Hypma_007899</name>
</gene>
<name>A0A369JWV8_HYPMA</name>
<organism evidence="2 3">
    <name type="scientific">Hypsizygus marmoreus</name>
    <name type="common">White beech mushroom</name>
    <name type="synonym">Agaricus marmoreus</name>
    <dbReference type="NCBI Taxonomy" id="39966"/>
    <lineage>
        <taxon>Eukaryota</taxon>
        <taxon>Fungi</taxon>
        <taxon>Dikarya</taxon>
        <taxon>Basidiomycota</taxon>
        <taxon>Agaricomycotina</taxon>
        <taxon>Agaricomycetes</taxon>
        <taxon>Agaricomycetidae</taxon>
        <taxon>Agaricales</taxon>
        <taxon>Tricholomatineae</taxon>
        <taxon>Lyophyllaceae</taxon>
        <taxon>Hypsizygus</taxon>
    </lineage>
</organism>
<protein>
    <submittedName>
        <fullName evidence="2">Uncharacterized protein</fullName>
    </submittedName>
</protein>
<reference evidence="2" key="1">
    <citation type="submission" date="2018-04" db="EMBL/GenBank/DDBJ databases">
        <title>Whole genome sequencing of Hypsizygus marmoreus.</title>
        <authorList>
            <person name="Choi I.-G."/>
            <person name="Min B."/>
            <person name="Kim J.-G."/>
            <person name="Kim S."/>
            <person name="Oh Y.-L."/>
            <person name="Kong W.-S."/>
            <person name="Park H."/>
            <person name="Jeong J."/>
            <person name="Song E.-S."/>
        </authorList>
    </citation>
    <scope>NUCLEOTIDE SEQUENCE [LARGE SCALE GENOMIC DNA]</scope>
    <source>
        <strain evidence="2">51987-8</strain>
    </source>
</reference>
<keyword evidence="1" id="KW-0732">Signal</keyword>
<evidence type="ECO:0000313" key="3">
    <source>
        <dbReference type="Proteomes" id="UP000076154"/>
    </source>
</evidence>
<sequence length="156" mass="17207">MKFTTRTLLAFFTTLASSLTMLSFTNALPIEARDVFVPRILTPTDGEIWLVGQLHTITWNVTNAPAQITNPVGKIMLRKGNRTLNVTLAENFDILSGITTVTVPDVCPGHDYRVVLFGDSGNWGPEFSIIMAGYGALEEPMVKQDHISMITHDNVD</sequence>
<feature type="chain" id="PRO_5016562830" evidence="1">
    <location>
        <begin position="28"/>
        <end position="156"/>
    </location>
</feature>
<accession>A0A369JWV8</accession>
<dbReference type="AlphaFoldDB" id="A0A369JWV8"/>
<evidence type="ECO:0000256" key="1">
    <source>
        <dbReference type="SAM" id="SignalP"/>
    </source>
</evidence>
<evidence type="ECO:0000313" key="2">
    <source>
        <dbReference type="EMBL" id="RDB24855.1"/>
    </source>
</evidence>
<dbReference type="Proteomes" id="UP000076154">
    <property type="component" value="Unassembled WGS sequence"/>
</dbReference>
<dbReference type="EMBL" id="LUEZ02000041">
    <property type="protein sequence ID" value="RDB24855.1"/>
    <property type="molecule type" value="Genomic_DNA"/>
</dbReference>